<evidence type="ECO:0000256" key="4">
    <source>
        <dbReference type="ARBA" id="ARBA00022692"/>
    </source>
</evidence>
<reference evidence="9 10" key="1">
    <citation type="submission" date="2024-02" db="EMBL/GenBank/DDBJ databases">
        <title>First draft genome assembly of two strains of Seiridium cardinale.</title>
        <authorList>
            <person name="Emiliani G."/>
            <person name="Scali E."/>
        </authorList>
    </citation>
    <scope>NUCLEOTIDE SEQUENCE [LARGE SCALE GENOMIC DNA]</scope>
    <source>
        <strain evidence="9 10">BM-138-000479</strain>
    </source>
</reference>
<comment type="similarity">
    <text evidence="2">Belongs to the EMC6 family.</text>
</comment>
<evidence type="ECO:0000256" key="2">
    <source>
        <dbReference type="ARBA" id="ARBA00009436"/>
    </source>
</evidence>
<organism evidence="9 10">
    <name type="scientific">Seiridium cardinale</name>
    <dbReference type="NCBI Taxonomy" id="138064"/>
    <lineage>
        <taxon>Eukaryota</taxon>
        <taxon>Fungi</taxon>
        <taxon>Dikarya</taxon>
        <taxon>Ascomycota</taxon>
        <taxon>Pezizomycotina</taxon>
        <taxon>Sordariomycetes</taxon>
        <taxon>Xylariomycetidae</taxon>
        <taxon>Amphisphaeriales</taxon>
        <taxon>Sporocadaceae</taxon>
        <taxon>Seiridium</taxon>
    </lineage>
</organism>
<evidence type="ECO:0000256" key="1">
    <source>
        <dbReference type="ARBA" id="ARBA00004477"/>
    </source>
</evidence>
<evidence type="ECO:0000256" key="7">
    <source>
        <dbReference type="ARBA" id="ARBA00023136"/>
    </source>
</evidence>
<keyword evidence="5" id="KW-0256">Endoplasmic reticulum</keyword>
<evidence type="ECO:0000313" key="9">
    <source>
        <dbReference type="EMBL" id="KAK9773689.1"/>
    </source>
</evidence>
<keyword evidence="7 8" id="KW-0472">Membrane</keyword>
<comment type="subcellular location">
    <subcellularLocation>
        <location evidence="1">Endoplasmic reticulum membrane</location>
        <topology evidence="1">Multi-pass membrane protein</topology>
    </subcellularLocation>
</comment>
<evidence type="ECO:0000256" key="5">
    <source>
        <dbReference type="ARBA" id="ARBA00022824"/>
    </source>
</evidence>
<protein>
    <recommendedName>
        <fullName evidence="3">ER membrane protein complex subunit 6</fullName>
    </recommendedName>
</protein>
<evidence type="ECO:0000256" key="3">
    <source>
        <dbReference type="ARBA" id="ARBA00020827"/>
    </source>
</evidence>
<dbReference type="InterPro" id="IPR008504">
    <property type="entry name" value="Emc6"/>
</dbReference>
<dbReference type="Pfam" id="PF07019">
    <property type="entry name" value="EMC6"/>
    <property type="match status" value="1"/>
</dbReference>
<keyword evidence="10" id="KW-1185">Reference proteome</keyword>
<proteinExistence type="inferred from homology"/>
<name>A0ABR2XIP0_9PEZI</name>
<dbReference type="Proteomes" id="UP001465668">
    <property type="component" value="Unassembled WGS sequence"/>
</dbReference>
<feature type="transmembrane region" description="Helical" evidence="8">
    <location>
        <begin position="189"/>
        <end position="209"/>
    </location>
</feature>
<comment type="caution">
    <text evidence="9">The sequence shown here is derived from an EMBL/GenBank/DDBJ whole genome shotgun (WGS) entry which is preliminary data.</text>
</comment>
<gene>
    <name evidence="9" type="ORF">SCAR479_09635</name>
</gene>
<accession>A0ABR2XIP0</accession>
<sequence>MEAGVLEPRGRSHLRWLWVGRVHSATVLSAATSEFTDHRQARGAGPRASTGRLRAAGVPEMRETMHMSFVPPILKAPGITGAAPLQWNKVDAGCGCLPPCRQVFTTASPEHQAHLTTDFKTSYRIPLAPLTGKALYPPIMPSEREFQVAPIVPESVMHNSRALSNLQSLTASIFGVAAGILGLESYHGFLFYLVFSVLTTLLFYTVRVAPTSLKSGLGPFDTSRYFRTQYEFWTGGAFGGLAGYILTWTLFYGLVRA</sequence>
<dbReference type="EMBL" id="JARVKM010000048">
    <property type="protein sequence ID" value="KAK9773689.1"/>
    <property type="molecule type" value="Genomic_DNA"/>
</dbReference>
<evidence type="ECO:0000256" key="8">
    <source>
        <dbReference type="SAM" id="Phobius"/>
    </source>
</evidence>
<evidence type="ECO:0000313" key="10">
    <source>
        <dbReference type="Proteomes" id="UP001465668"/>
    </source>
</evidence>
<keyword evidence="6 8" id="KW-1133">Transmembrane helix</keyword>
<evidence type="ECO:0000256" key="6">
    <source>
        <dbReference type="ARBA" id="ARBA00022989"/>
    </source>
</evidence>
<dbReference type="PANTHER" id="PTHR20994:SF0">
    <property type="entry name" value="ER MEMBRANE PROTEIN COMPLEX SUBUNIT 6"/>
    <property type="match status" value="1"/>
</dbReference>
<feature type="transmembrane region" description="Helical" evidence="8">
    <location>
        <begin position="166"/>
        <end position="183"/>
    </location>
</feature>
<keyword evidence="4 8" id="KW-0812">Transmembrane</keyword>
<dbReference type="PANTHER" id="PTHR20994">
    <property type="entry name" value="ER MEMBRANE PROTEIN COMPLEX SUBUNIT 6"/>
    <property type="match status" value="1"/>
</dbReference>
<feature type="transmembrane region" description="Helical" evidence="8">
    <location>
        <begin position="230"/>
        <end position="255"/>
    </location>
</feature>
<dbReference type="InterPro" id="IPR029008">
    <property type="entry name" value="EMC6-like"/>
</dbReference>